<dbReference type="InterPro" id="IPR015422">
    <property type="entry name" value="PyrdxlP-dep_Trfase_small"/>
</dbReference>
<dbReference type="Gene3D" id="3.90.1150.10">
    <property type="entry name" value="Aspartate Aminotransferase, domain 1"/>
    <property type="match status" value="1"/>
</dbReference>
<reference evidence="1 2" key="2">
    <citation type="submission" date="2019-09" db="EMBL/GenBank/DDBJ databases">
        <authorList>
            <person name="Jin C."/>
        </authorList>
    </citation>
    <scope>NUCLEOTIDE SEQUENCE [LARGE SCALE GENOMIC DNA]</scope>
    <source>
        <strain evidence="1 2">AN110305</strain>
    </source>
</reference>
<dbReference type="Gene3D" id="3.40.640.10">
    <property type="entry name" value="Type I PLP-dependent aspartate aminotransferase-like (Major domain)"/>
    <property type="match status" value="1"/>
</dbReference>
<dbReference type="PANTHER" id="PTHR43799">
    <property type="entry name" value="AMINOTRANSFERASE, PUTATIVE-RELATED"/>
    <property type="match status" value="1"/>
</dbReference>
<sequence length="432" mass="46850">MTSPALDESAPDTSTLVEQRDRAAADYATLVGRGLKLDLTRGKPSSAQLDLSNDLLALPGAGHAVVDGTDTRNYGGLLGLTGLRELFSAALQVPTAQLLAADNASLAVMHDCLVHAQLSVLPGAQRRWADEPKVKFLCPVPGYDRHFALCERFGIEMIQVPMTEDGPDMDVVERLVAADPAVKGIWCVPKYSNPDGVVYSDETARRLAAMPTAAPDFRIFWDNAYAVHHLTDEEVRIADLLALCAEHGNPDRAFVFGSTSKITFAGSGVSFFGSSEANVAWYLKNTAMRTIGPDKVNQLRHLMFLRDEDGLREHMRRHRELLRPKFDAVDRILTEQLDGTGLASWSKPRGGYFVSLDVPAGCAKEVVRRAAEAGIALTPAGATHPHGQDPEDRTIRIGPTFPDLADVELAMAGLATCVRLVGYERLLGEGAR</sequence>
<dbReference type="CDD" id="cd00609">
    <property type="entry name" value="AAT_like"/>
    <property type="match status" value="1"/>
</dbReference>
<accession>A0A5B2WYL5</accession>
<keyword evidence="2" id="KW-1185">Reference proteome</keyword>
<dbReference type="InterPro" id="IPR024551">
    <property type="entry name" value="AspAT_Ic"/>
</dbReference>
<evidence type="ECO:0000313" key="2">
    <source>
        <dbReference type="Proteomes" id="UP000323454"/>
    </source>
</evidence>
<dbReference type="EMBL" id="VUOB01000053">
    <property type="protein sequence ID" value="KAA2256108.1"/>
    <property type="molecule type" value="Genomic_DNA"/>
</dbReference>
<dbReference type="Pfam" id="PF12897">
    <property type="entry name" value="Asp_aminotransf"/>
    <property type="match status" value="1"/>
</dbReference>
<protein>
    <submittedName>
        <fullName evidence="1">Aminotransferase class I/II-fold pyridoxal phosphate-dependent enzyme</fullName>
    </submittedName>
</protein>
<dbReference type="SUPFAM" id="SSF53383">
    <property type="entry name" value="PLP-dependent transferases"/>
    <property type="match status" value="1"/>
</dbReference>
<name>A0A5B2WYL5_9PSEU</name>
<dbReference type="Proteomes" id="UP000323454">
    <property type="component" value="Unassembled WGS sequence"/>
</dbReference>
<proteinExistence type="predicted"/>
<reference evidence="1 2" key="1">
    <citation type="submission" date="2019-09" db="EMBL/GenBank/DDBJ databases">
        <title>Goodfellowia gen. nov., a new genus of the Pseudonocardineae related to Actinoalloteichus, containing Goodfellowia coeruleoviolacea gen. nov., comb. nov. gen. nov., comb. nov.</title>
        <authorList>
            <person name="Labeda D."/>
        </authorList>
    </citation>
    <scope>NUCLEOTIDE SEQUENCE [LARGE SCALE GENOMIC DNA]</scope>
    <source>
        <strain evidence="1 2">AN110305</strain>
    </source>
</reference>
<dbReference type="OrthoDB" id="199743at2"/>
<organism evidence="1 2">
    <name type="scientific">Solihabitans fulvus</name>
    <dbReference type="NCBI Taxonomy" id="1892852"/>
    <lineage>
        <taxon>Bacteria</taxon>
        <taxon>Bacillati</taxon>
        <taxon>Actinomycetota</taxon>
        <taxon>Actinomycetes</taxon>
        <taxon>Pseudonocardiales</taxon>
        <taxon>Pseudonocardiaceae</taxon>
        <taxon>Solihabitans</taxon>
    </lineage>
</organism>
<dbReference type="InterPro" id="IPR015424">
    <property type="entry name" value="PyrdxlP-dep_Trfase"/>
</dbReference>
<dbReference type="RefSeq" id="WP_149852638.1">
    <property type="nucleotide sequence ID" value="NZ_VUOB01000053.1"/>
</dbReference>
<dbReference type="PANTHER" id="PTHR43799:SF1">
    <property type="entry name" value="ASPARTATE AMINOTRANSFERASE"/>
    <property type="match status" value="1"/>
</dbReference>
<keyword evidence="1" id="KW-0808">Transferase</keyword>
<comment type="caution">
    <text evidence="1">The sequence shown here is derived from an EMBL/GenBank/DDBJ whole genome shotgun (WGS) entry which is preliminary data.</text>
</comment>
<dbReference type="InterPro" id="IPR015421">
    <property type="entry name" value="PyrdxlP-dep_Trfase_major"/>
</dbReference>
<dbReference type="GO" id="GO:0004069">
    <property type="term" value="F:L-aspartate:2-oxoglutarate aminotransferase activity"/>
    <property type="evidence" value="ECO:0007669"/>
    <property type="project" value="InterPro"/>
</dbReference>
<keyword evidence="1" id="KW-0032">Aminotransferase</keyword>
<dbReference type="AlphaFoldDB" id="A0A5B2WYL5"/>
<evidence type="ECO:0000313" key="1">
    <source>
        <dbReference type="EMBL" id="KAA2256108.1"/>
    </source>
</evidence>
<gene>
    <name evidence="1" type="ORF">F0L68_27085</name>
</gene>